<sequence>MSLHWKPGTRGAAIGVVAALLLVATACGAGESEARREGSTEQSTVDAARAMVEKYTPAATSYPEITPIDGDVTDLEGKKVWFVPIGAAVPGLRLFGEAMDDAFSRIGIDVQICDGKFVPNAIAACLEQAGTSGADAVVTAYVDYGLVSTAIDRLVDEGIPVLVAGAAAPEGVSNSPMLAFDDTAPDQDLSEQLAASAIIVDSDGTGNVLYIGPNDSPNVSGVGDRAVTYLEDTCPGCAVTRIEYATASLDKLPSQVSAALIKDPSIDYVLTQVDPATSPAVSGAQSAGAIDRLKFATAGADLAGLQDVEAGGHLIADAGYSLVYAGWRFGDGILRMMTGGTPATDSSVLRLFTTDNVQALDLTPEGYASHDWYGDDSFEDGFLEAWGAQ</sequence>
<dbReference type="InterPro" id="IPR028082">
    <property type="entry name" value="Peripla_BP_I"/>
</dbReference>
<evidence type="ECO:0000313" key="2">
    <source>
        <dbReference type="EMBL" id="GAA4742401.1"/>
    </source>
</evidence>
<gene>
    <name evidence="2" type="ORF">GCM10023350_28940</name>
</gene>
<dbReference type="SUPFAM" id="SSF53822">
    <property type="entry name" value="Periplasmic binding protein-like I"/>
    <property type="match status" value="1"/>
</dbReference>
<dbReference type="Gene3D" id="3.40.50.2300">
    <property type="match status" value="2"/>
</dbReference>
<dbReference type="PROSITE" id="PS51257">
    <property type="entry name" value="PROKAR_LIPOPROTEIN"/>
    <property type="match status" value="1"/>
</dbReference>
<dbReference type="InterPro" id="IPR025997">
    <property type="entry name" value="SBP_2_dom"/>
</dbReference>
<protein>
    <recommendedName>
        <fullName evidence="1">Periplasmic binding protein domain-containing protein</fullName>
    </recommendedName>
</protein>
<dbReference type="Pfam" id="PF13407">
    <property type="entry name" value="Peripla_BP_4"/>
    <property type="match status" value="1"/>
</dbReference>
<organism evidence="2 3">
    <name type="scientific">Nocardioides endophyticus</name>
    <dbReference type="NCBI Taxonomy" id="1353775"/>
    <lineage>
        <taxon>Bacteria</taxon>
        <taxon>Bacillati</taxon>
        <taxon>Actinomycetota</taxon>
        <taxon>Actinomycetes</taxon>
        <taxon>Propionibacteriales</taxon>
        <taxon>Nocardioidaceae</taxon>
        <taxon>Nocardioides</taxon>
    </lineage>
</organism>
<reference evidence="3" key="1">
    <citation type="journal article" date="2019" name="Int. J. Syst. Evol. Microbiol.">
        <title>The Global Catalogue of Microorganisms (GCM) 10K type strain sequencing project: providing services to taxonomists for standard genome sequencing and annotation.</title>
        <authorList>
            <consortium name="The Broad Institute Genomics Platform"/>
            <consortium name="The Broad Institute Genome Sequencing Center for Infectious Disease"/>
            <person name="Wu L."/>
            <person name="Ma J."/>
        </authorList>
    </citation>
    <scope>NUCLEOTIDE SEQUENCE [LARGE SCALE GENOMIC DNA]</scope>
    <source>
        <strain evidence="3">JCM 18532</strain>
    </source>
</reference>
<dbReference type="EMBL" id="BAABKN010000016">
    <property type="protein sequence ID" value="GAA4742401.1"/>
    <property type="molecule type" value="Genomic_DNA"/>
</dbReference>
<proteinExistence type="predicted"/>
<accession>A0ABP8YXF9</accession>
<keyword evidence="3" id="KW-1185">Reference proteome</keyword>
<comment type="caution">
    <text evidence="2">The sequence shown here is derived from an EMBL/GenBank/DDBJ whole genome shotgun (WGS) entry which is preliminary data.</text>
</comment>
<evidence type="ECO:0000259" key="1">
    <source>
        <dbReference type="Pfam" id="PF13407"/>
    </source>
</evidence>
<dbReference type="RefSeq" id="WP_345527516.1">
    <property type="nucleotide sequence ID" value="NZ_BAABKN010000016.1"/>
</dbReference>
<dbReference type="Proteomes" id="UP001499882">
    <property type="component" value="Unassembled WGS sequence"/>
</dbReference>
<feature type="domain" description="Periplasmic binding protein" evidence="1">
    <location>
        <begin position="95"/>
        <end position="311"/>
    </location>
</feature>
<evidence type="ECO:0000313" key="3">
    <source>
        <dbReference type="Proteomes" id="UP001499882"/>
    </source>
</evidence>
<name>A0ABP8YXF9_9ACTN</name>